<evidence type="ECO:0000313" key="6">
    <source>
        <dbReference type="EMBL" id="KAL3040795.1"/>
    </source>
</evidence>
<protein>
    <recommendedName>
        <fullName evidence="5">SLC12A transporter C-terminal domain-containing protein</fullName>
    </recommendedName>
</protein>
<keyword evidence="2" id="KW-0812">Transmembrane</keyword>
<comment type="caution">
    <text evidence="6">The sequence shown here is derived from an EMBL/GenBank/DDBJ whole genome shotgun (WGS) entry which is preliminary data.</text>
</comment>
<evidence type="ECO:0000256" key="1">
    <source>
        <dbReference type="ARBA" id="ARBA00004141"/>
    </source>
</evidence>
<proteinExistence type="predicted"/>
<comment type="subcellular location">
    <subcellularLocation>
        <location evidence="1">Membrane</location>
        <topology evidence="1">Multi-pass membrane protein</topology>
    </subcellularLocation>
</comment>
<reference evidence="6 7" key="1">
    <citation type="journal article" date="2022" name="G3 (Bethesda)">
        <title>Evaluating Illumina-, Nanopore-, and PacBio-based genome assembly strategies with the bald notothen, Trematomus borchgrevinki.</title>
        <authorList>
            <person name="Rayamajhi N."/>
            <person name="Cheng C.C."/>
            <person name="Catchen J.M."/>
        </authorList>
    </citation>
    <scope>NUCLEOTIDE SEQUENCE [LARGE SCALE GENOMIC DNA]</scope>
    <source>
        <strain evidence="6">AGRC-2024</strain>
    </source>
</reference>
<reference evidence="6 7" key="2">
    <citation type="journal article" date="2024" name="G3 (Bethesda)">
        <title>The genome of the cryopelagic Antarctic bald notothen, Trematomus borchgrevinki.</title>
        <authorList>
            <person name="Rayamajhi N."/>
            <person name="Rivera-Colon A.G."/>
            <person name="Minhas B.F."/>
            <person name="Cheng C.C."/>
            <person name="Catchen J.M."/>
        </authorList>
    </citation>
    <scope>NUCLEOTIDE SEQUENCE [LARGE SCALE GENOMIC DNA]</scope>
    <source>
        <strain evidence="6">AGRC-2024</strain>
    </source>
</reference>
<dbReference type="Pfam" id="PF03522">
    <property type="entry name" value="SLC12"/>
    <property type="match status" value="1"/>
</dbReference>
<dbReference type="GO" id="GO:0016020">
    <property type="term" value="C:membrane"/>
    <property type="evidence" value="ECO:0007669"/>
    <property type="project" value="UniProtKB-SubCell"/>
</dbReference>
<dbReference type="Proteomes" id="UP001619887">
    <property type="component" value="Unassembled WGS sequence"/>
</dbReference>
<evidence type="ECO:0000256" key="2">
    <source>
        <dbReference type="ARBA" id="ARBA00022692"/>
    </source>
</evidence>
<organism evidence="6 7">
    <name type="scientific">Pagothenia borchgrevinki</name>
    <name type="common">Bald rockcod</name>
    <name type="synonym">Trematomus borchgrevinki</name>
    <dbReference type="NCBI Taxonomy" id="8213"/>
    <lineage>
        <taxon>Eukaryota</taxon>
        <taxon>Metazoa</taxon>
        <taxon>Chordata</taxon>
        <taxon>Craniata</taxon>
        <taxon>Vertebrata</taxon>
        <taxon>Euteleostomi</taxon>
        <taxon>Actinopterygii</taxon>
        <taxon>Neopterygii</taxon>
        <taxon>Teleostei</taxon>
        <taxon>Neoteleostei</taxon>
        <taxon>Acanthomorphata</taxon>
        <taxon>Eupercaria</taxon>
        <taxon>Perciformes</taxon>
        <taxon>Notothenioidei</taxon>
        <taxon>Nototheniidae</taxon>
        <taxon>Pagothenia</taxon>
    </lineage>
</organism>
<dbReference type="PANTHER" id="PTHR11827">
    <property type="entry name" value="SOLUTE CARRIER FAMILY 12, CATION COTRANSPORTERS"/>
    <property type="match status" value="1"/>
</dbReference>
<feature type="domain" description="SLC12A transporter C-terminal" evidence="5">
    <location>
        <begin position="8"/>
        <end position="291"/>
    </location>
</feature>
<dbReference type="AlphaFoldDB" id="A0ABD2FGI4"/>
<dbReference type="InterPro" id="IPR004842">
    <property type="entry name" value="SLC12A_fam"/>
</dbReference>
<dbReference type="EMBL" id="JBIYXZ010002090">
    <property type="protein sequence ID" value="KAL3040795.1"/>
    <property type="molecule type" value="Genomic_DNA"/>
</dbReference>
<keyword evidence="4" id="KW-0472">Membrane</keyword>
<evidence type="ECO:0000256" key="4">
    <source>
        <dbReference type="ARBA" id="ARBA00023136"/>
    </source>
</evidence>
<dbReference type="PANTHER" id="PTHR11827:SF47">
    <property type="entry name" value="SOLUTE CARRIER FAMILY 12 MEMBER 7"/>
    <property type="match status" value="1"/>
</dbReference>
<name>A0ABD2FGI4_PAGBO</name>
<keyword evidence="7" id="KW-1185">Reference proteome</keyword>
<evidence type="ECO:0000313" key="7">
    <source>
        <dbReference type="Proteomes" id="UP001619887"/>
    </source>
</evidence>
<dbReference type="InterPro" id="IPR018491">
    <property type="entry name" value="SLC12_C"/>
</dbReference>
<evidence type="ECO:0000259" key="5">
    <source>
        <dbReference type="Pfam" id="PF03522"/>
    </source>
</evidence>
<accession>A0ABD2FGI4</accession>
<sequence length="291" mass="33854">MQCKRDKKKLSSFTNPETVRESTATQHALLVAKNVDSFPTNQDRLGEGTIDVWWVVHDGGLLMLLPFLLRQHKVWRKCKMRIFTVAQMDDNSIQMKKDLQMFLYHLRLDAEVEVVEMHDNDISAFTYEKTLVMEQRSQMLKQMQLSRTEREREAQLIHDRNTASHATINDKAEGGLDRVHMTWTKEKLFTERNRNRECNSNVVVRDLFNMKPEWESLNQSNVRRMHTAVKLNEMVVNKSQGAHLVLLNMPGPPSNRGGDENYMEFLEVLLEGLNRVLLVRGGGREVITIYS</sequence>
<evidence type="ECO:0000256" key="3">
    <source>
        <dbReference type="ARBA" id="ARBA00022989"/>
    </source>
</evidence>
<keyword evidence="3" id="KW-1133">Transmembrane helix</keyword>
<gene>
    <name evidence="6" type="ORF">OYC64_011736</name>
</gene>